<feature type="modified residue" description="N6-(pyridoxal phosphate)lysine" evidence="2 3">
    <location>
        <position position="22"/>
    </location>
</feature>
<dbReference type="InterPro" id="IPR029066">
    <property type="entry name" value="PLP-binding_barrel"/>
</dbReference>
<gene>
    <name evidence="6" type="ORF">NCTC11087_01587</name>
</gene>
<dbReference type="AlphaFoldDB" id="A0A380LPA2"/>
<keyword evidence="7" id="KW-1185">Reference proteome</keyword>
<comment type="similarity">
    <text evidence="2 4">Belongs to the pyridoxal phosphate-binding protein YggS/PROSC family.</text>
</comment>
<protein>
    <recommendedName>
        <fullName evidence="2">Pyridoxal phosphate homeostasis protein</fullName>
        <shortName evidence="2">PLP homeostasis protein</shortName>
    </recommendedName>
</protein>
<evidence type="ECO:0000256" key="2">
    <source>
        <dbReference type="HAMAP-Rule" id="MF_02087"/>
    </source>
</evidence>
<reference evidence="6 7" key="1">
    <citation type="submission" date="2018-06" db="EMBL/GenBank/DDBJ databases">
        <authorList>
            <consortium name="Pathogen Informatics"/>
            <person name="Doyle S."/>
        </authorList>
    </citation>
    <scope>NUCLEOTIDE SEQUENCE [LARGE SCALE GENOMIC DNA]</scope>
    <source>
        <strain evidence="6 7">NCTC11087</strain>
    </source>
</reference>
<dbReference type="RefSeq" id="WP_022790530.1">
    <property type="nucleotide sequence ID" value="NZ_UHFX01000003.1"/>
</dbReference>
<dbReference type="SUPFAM" id="SSF51419">
    <property type="entry name" value="PLP-binding barrel"/>
    <property type="match status" value="1"/>
</dbReference>
<dbReference type="PIRSF" id="PIRSF004848">
    <property type="entry name" value="YBL036c_PLPDEIII"/>
    <property type="match status" value="1"/>
</dbReference>
<evidence type="ECO:0000313" key="7">
    <source>
        <dbReference type="Proteomes" id="UP000255523"/>
    </source>
</evidence>
<sequence length="206" mass="23534">MNTRLIEELKSYKNLQVVAVSKKRTKEQIDEMAKTGLTTFGENRVQEFLEKYDPAYTWHIIGHLQTNKVKYIIGKVDMIESLDSEKLALEIEKQASKQDLVQKVLVQIKISNDPLKTGLAYEEAASFLEKISTLKHIQVKGFMCVATHTEDMDLVAKEFEAMHSLYTEMKAIYPQIDTLSMGMSHDYKIAIEHGSNMVRIGTALFE</sequence>
<dbReference type="HAMAP" id="MF_02087">
    <property type="entry name" value="PLP_homeostasis"/>
    <property type="match status" value="1"/>
</dbReference>
<comment type="cofactor">
    <cofactor evidence="3">
        <name>pyridoxal 5'-phosphate</name>
        <dbReference type="ChEBI" id="CHEBI:597326"/>
    </cofactor>
</comment>
<proteinExistence type="inferred from homology"/>
<dbReference type="Gene3D" id="3.20.20.10">
    <property type="entry name" value="Alanine racemase"/>
    <property type="match status" value="1"/>
</dbReference>
<dbReference type="GeneID" id="77462534"/>
<evidence type="ECO:0000256" key="4">
    <source>
        <dbReference type="RuleBase" id="RU004514"/>
    </source>
</evidence>
<accession>A0A380LPA2</accession>
<dbReference type="PANTHER" id="PTHR10146:SF14">
    <property type="entry name" value="PYRIDOXAL PHOSPHATE HOMEOSTASIS PROTEIN"/>
    <property type="match status" value="1"/>
</dbReference>
<dbReference type="CDD" id="cd00635">
    <property type="entry name" value="PLPDE_III_YBL036c_like"/>
    <property type="match status" value="1"/>
</dbReference>
<dbReference type="OrthoDB" id="9804072at2"/>
<dbReference type="PANTHER" id="PTHR10146">
    <property type="entry name" value="PROLINE SYNTHETASE CO-TRANSCRIBED BACTERIAL HOMOLOG PROTEIN"/>
    <property type="match status" value="1"/>
</dbReference>
<feature type="domain" description="Alanine racemase N-terminal" evidence="5">
    <location>
        <begin position="14"/>
        <end position="205"/>
    </location>
</feature>
<keyword evidence="1 2" id="KW-0663">Pyridoxal phosphate</keyword>
<dbReference type="Proteomes" id="UP000255523">
    <property type="component" value="Unassembled WGS sequence"/>
</dbReference>
<dbReference type="GO" id="GO:0030170">
    <property type="term" value="F:pyridoxal phosphate binding"/>
    <property type="evidence" value="ECO:0007669"/>
    <property type="project" value="UniProtKB-UniRule"/>
</dbReference>
<evidence type="ECO:0000313" key="6">
    <source>
        <dbReference type="EMBL" id="SUO04662.1"/>
    </source>
</evidence>
<dbReference type="InterPro" id="IPR001608">
    <property type="entry name" value="Ala_racemase_N"/>
</dbReference>
<organism evidence="6 7">
    <name type="scientific">Faecalicoccus pleomorphus</name>
    <dbReference type="NCBI Taxonomy" id="1323"/>
    <lineage>
        <taxon>Bacteria</taxon>
        <taxon>Bacillati</taxon>
        <taxon>Bacillota</taxon>
        <taxon>Erysipelotrichia</taxon>
        <taxon>Erysipelotrichales</taxon>
        <taxon>Erysipelotrichaceae</taxon>
        <taxon>Faecalicoccus</taxon>
    </lineage>
</organism>
<name>A0A380LPA2_9FIRM</name>
<dbReference type="Pfam" id="PF01168">
    <property type="entry name" value="Ala_racemase_N"/>
    <property type="match status" value="1"/>
</dbReference>
<dbReference type="EMBL" id="UHFX01000003">
    <property type="protein sequence ID" value="SUO04662.1"/>
    <property type="molecule type" value="Genomic_DNA"/>
</dbReference>
<evidence type="ECO:0000259" key="5">
    <source>
        <dbReference type="Pfam" id="PF01168"/>
    </source>
</evidence>
<dbReference type="NCBIfam" id="TIGR00044">
    <property type="entry name" value="YggS family pyridoxal phosphate-dependent enzyme"/>
    <property type="match status" value="1"/>
</dbReference>
<dbReference type="InterPro" id="IPR011078">
    <property type="entry name" value="PyrdxlP_homeostasis"/>
</dbReference>
<evidence type="ECO:0000256" key="1">
    <source>
        <dbReference type="ARBA" id="ARBA00022898"/>
    </source>
</evidence>
<comment type="function">
    <text evidence="2">Pyridoxal 5'-phosphate (PLP)-binding protein, which is involved in PLP homeostasis.</text>
</comment>
<evidence type="ECO:0000256" key="3">
    <source>
        <dbReference type="PIRSR" id="PIRSR004848-1"/>
    </source>
</evidence>